<name>A0A5N6S186_9BIFI</name>
<proteinExistence type="inferred from homology"/>
<dbReference type="GO" id="GO:0000502">
    <property type="term" value="C:proteasome complex"/>
    <property type="evidence" value="ECO:0007669"/>
    <property type="project" value="UniProtKB-KW"/>
</dbReference>
<gene>
    <name evidence="3" type="ORF">DDE84_09140</name>
</gene>
<reference evidence="3 4" key="1">
    <citation type="submission" date="2018-04" db="EMBL/GenBank/DDBJ databases">
        <authorList>
            <person name="Eckel V.P."/>
            <person name="Vogel R.F."/>
        </authorList>
    </citation>
    <scope>NUCLEOTIDE SEQUENCE [LARGE SCALE GENOMIC DNA]</scope>
    <source>
        <strain evidence="4">TMW 2.1764</strain>
    </source>
</reference>
<dbReference type="GO" id="GO:0005524">
    <property type="term" value="F:ATP binding"/>
    <property type="evidence" value="ECO:0007669"/>
    <property type="project" value="TreeGrafter"/>
</dbReference>
<protein>
    <submittedName>
        <fullName evidence="3">Proteasome accessory factor PafA2</fullName>
    </submittedName>
</protein>
<dbReference type="AlphaFoldDB" id="A0A5N6S186"/>
<dbReference type="EMBL" id="QDAG01000009">
    <property type="protein sequence ID" value="KAE8127178.1"/>
    <property type="molecule type" value="Genomic_DNA"/>
</dbReference>
<dbReference type="PANTHER" id="PTHR42307">
    <property type="entry name" value="PUP DEAMIDASE/DEPUPYLASE"/>
    <property type="match status" value="1"/>
</dbReference>
<dbReference type="PANTHER" id="PTHR42307:SF2">
    <property type="entry name" value="PUP DEAMIDASE_DEPUPYLASE"/>
    <property type="match status" value="1"/>
</dbReference>
<evidence type="ECO:0000256" key="2">
    <source>
        <dbReference type="SAM" id="MobiDB-lite"/>
    </source>
</evidence>
<feature type="compositionally biased region" description="Polar residues" evidence="2">
    <location>
        <begin position="440"/>
        <end position="458"/>
    </location>
</feature>
<comment type="caution">
    <text evidence="3">The sequence shown here is derived from an EMBL/GenBank/DDBJ whole genome shotgun (WGS) entry which is preliminary data.</text>
</comment>
<dbReference type="GO" id="GO:0070490">
    <property type="term" value="P:protein pupylation"/>
    <property type="evidence" value="ECO:0007669"/>
    <property type="project" value="TreeGrafter"/>
</dbReference>
<dbReference type="GO" id="GO:0008233">
    <property type="term" value="F:peptidase activity"/>
    <property type="evidence" value="ECO:0007669"/>
    <property type="project" value="InterPro"/>
</dbReference>
<comment type="similarity">
    <text evidence="1">Belongs to the Pup ligase/Pup deamidase family. Pup deamidase subfamily.</text>
</comment>
<dbReference type="GO" id="GO:0010498">
    <property type="term" value="P:proteasomal protein catabolic process"/>
    <property type="evidence" value="ECO:0007669"/>
    <property type="project" value="InterPro"/>
</dbReference>
<evidence type="ECO:0000313" key="3">
    <source>
        <dbReference type="EMBL" id="KAE8127178.1"/>
    </source>
</evidence>
<organism evidence="3 4">
    <name type="scientific">Bifidobacterium tibiigranuli</name>
    <dbReference type="NCBI Taxonomy" id="2172043"/>
    <lineage>
        <taxon>Bacteria</taxon>
        <taxon>Bacillati</taxon>
        <taxon>Actinomycetota</taxon>
        <taxon>Actinomycetes</taxon>
        <taxon>Bifidobacteriales</taxon>
        <taxon>Bifidobacteriaceae</taxon>
        <taxon>Bifidobacterium</taxon>
    </lineage>
</organism>
<dbReference type="Proteomes" id="UP000325415">
    <property type="component" value="Unassembled WGS sequence"/>
</dbReference>
<evidence type="ECO:0000313" key="4">
    <source>
        <dbReference type="Proteomes" id="UP000325415"/>
    </source>
</evidence>
<dbReference type="GO" id="GO:0019941">
    <property type="term" value="P:modification-dependent protein catabolic process"/>
    <property type="evidence" value="ECO:0007669"/>
    <property type="project" value="InterPro"/>
</dbReference>
<evidence type="ECO:0000256" key="1">
    <source>
        <dbReference type="ARBA" id="ARBA00009114"/>
    </source>
</evidence>
<accession>A0A5N6S186</accession>
<keyword evidence="3" id="KW-0647">Proteasome</keyword>
<dbReference type="GO" id="GO:0016811">
    <property type="term" value="F:hydrolase activity, acting on carbon-nitrogen (but not peptide) bonds, in linear amides"/>
    <property type="evidence" value="ECO:0007669"/>
    <property type="project" value="InterPro"/>
</dbReference>
<feature type="region of interest" description="Disordered" evidence="2">
    <location>
        <begin position="434"/>
        <end position="461"/>
    </location>
</feature>
<keyword evidence="4" id="KW-1185">Reference proteome</keyword>
<feature type="compositionally biased region" description="Polar residues" evidence="2">
    <location>
        <begin position="528"/>
        <end position="550"/>
    </location>
</feature>
<dbReference type="InterPro" id="IPR004347">
    <property type="entry name" value="Pup_ligase/deamidase"/>
</dbReference>
<dbReference type="Pfam" id="PF03136">
    <property type="entry name" value="Pup_ligase"/>
    <property type="match status" value="1"/>
</dbReference>
<dbReference type="InterPro" id="IPR022366">
    <property type="entry name" value="Pup_deamidase"/>
</dbReference>
<dbReference type="NCBIfam" id="TIGR03688">
    <property type="entry name" value="depupylase_Dop"/>
    <property type="match status" value="1"/>
</dbReference>
<feature type="region of interest" description="Disordered" evidence="2">
    <location>
        <begin position="527"/>
        <end position="550"/>
    </location>
</feature>
<sequence>MGTETEYAVSLAHAGTYDPVRLSFAVVAAAADPRTAHIRWDYQREDPVNDARGGRLARSQARPDMLTDEPQRHITNVVAPNGGRIYVDHAHPEYSAPETTDPFAAVRYDHDGDGLMLAAARKASEQTGAAIALHRNNVDGKGASWGTHENYMMLRSVPFEQVAALMTVHFVSRQLYAGSGRVGLGERCETAGFQLSQRADYLHTAIGLQTTFDRPIVNTRDEPHAPGEYRRLHVIVGDANRMDTPQALKLGTTSMLLWMLENAQSCGMDIAGLLDATRLADPVAAVHTVSHDLGLAAELPLEGGGTITAWQLQARLLSAVYETGARMYGTDSRGEPLWPDKPTVRIMAMWRQAMADTAAVRHADDDERLGMAAEASRLEWLLKWQLLERLRRRLNCSWSDSRMAALDLRWAALDPAVSPWEKLRARTVCLDDDKQHSDGEQLSSNEQPSAAEQLQTAEIQPPNDTRAWLRAWIVKRWPDQVVAVSWSRITVRDQDSKTGLLSVDMSDPQRWTAASCADALADDDVTQNDDAAQNGTVQNGTVQNGTVQSPKDATQTAAAALKLIMNASAA</sequence>